<feature type="domain" description="M23ase beta-sheet core" evidence="9">
    <location>
        <begin position="285"/>
        <end position="382"/>
    </location>
</feature>
<dbReference type="InterPro" id="IPR016047">
    <property type="entry name" value="M23ase_b-sheet_dom"/>
</dbReference>
<dbReference type="RefSeq" id="WP_101571479.1">
    <property type="nucleotide sequence ID" value="NZ_JACOOK010000001.1"/>
</dbReference>
<keyword evidence="12" id="KW-1185">Reference proteome</keyword>
<evidence type="ECO:0000256" key="3">
    <source>
        <dbReference type="ARBA" id="ARBA00022670"/>
    </source>
</evidence>
<protein>
    <submittedName>
        <fullName evidence="11">Peptidoglycan DD-metalloendopeptidase family protein</fullName>
    </submittedName>
</protein>
<dbReference type="InterPro" id="IPR045834">
    <property type="entry name" value="Csd3_N2"/>
</dbReference>
<keyword evidence="7" id="KW-0482">Metalloprotease</keyword>
<comment type="caution">
    <text evidence="11">The sequence shown here is derived from an EMBL/GenBank/DDBJ whole genome shotgun (WGS) entry which is preliminary data.</text>
</comment>
<dbReference type="Gene3D" id="3.10.450.350">
    <property type="match status" value="1"/>
</dbReference>
<feature type="region of interest" description="Disordered" evidence="8">
    <location>
        <begin position="427"/>
        <end position="446"/>
    </location>
</feature>
<sequence length="446" mass="48596">MKKNWKVIAVSAGGVLVLAVLVVLALNRSGAPSESDALVDVPQEDTTVLLYGIDVGKYDLAENTVEFGETIGQIFGRYGVGPGLVDQIARKSEPVFSLRGIKAGQKYTTFQTKDSAARLAYFVYEASMTDYLVFDLSGDSVRVYMDTKNVTVKRRMKTATITSSLWNCMIDNGMSPMLAMDLSDIYAWSIDFFGIQEGDNFTVIYDQKYVDTVEIGHGTIWGARFEHGGKNYYAIPFMQDGKVSYWDEQGQSLRKNLLKAPLKYSRISSRFSASRLHPILRIRRPHYGVDYAAPSGTPVVAVGDGVVIAKGYGGGGGNTLKIKHNSGQLVSGYLHLKGYAKGINKGTRVRQGQLIGYVGATGLATGPHLDFRLWRNGTPIDPLKVPTEPAEPVRAANKQAFDGVRDRIMAELNGTLADSLKVTSFAPAADTSRAANPDSVKQTPAR</sequence>
<evidence type="ECO:0000256" key="4">
    <source>
        <dbReference type="ARBA" id="ARBA00022723"/>
    </source>
</evidence>
<dbReference type="CDD" id="cd12797">
    <property type="entry name" value="M23_peptidase"/>
    <property type="match status" value="1"/>
</dbReference>
<feature type="domain" description="Csd3-like second N-terminal" evidence="10">
    <location>
        <begin position="158"/>
        <end position="272"/>
    </location>
</feature>
<name>A0ABR7CK61_9BACT</name>
<evidence type="ECO:0000256" key="5">
    <source>
        <dbReference type="ARBA" id="ARBA00022801"/>
    </source>
</evidence>
<dbReference type="InterPro" id="IPR011055">
    <property type="entry name" value="Dup_hybrid_motif"/>
</dbReference>
<dbReference type="Pfam" id="PF19425">
    <property type="entry name" value="Csd3_N2"/>
    <property type="match status" value="1"/>
</dbReference>
<dbReference type="PANTHER" id="PTHR21666:SF288">
    <property type="entry name" value="CELL DIVISION PROTEIN YTFB"/>
    <property type="match status" value="1"/>
</dbReference>
<evidence type="ECO:0000256" key="1">
    <source>
        <dbReference type="ARBA" id="ARBA00001947"/>
    </source>
</evidence>
<proteinExistence type="predicted"/>
<keyword evidence="5" id="KW-0378">Hydrolase</keyword>
<organism evidence="11 12">
    <name type="scientific">Alistipes hominis</name>
    <dbReference type="NCBI Taxonomy" id="2763015"/>
    <lineage>
        <taxon>Bacteria</taxon>
        <taxon>Pseudomonadati</taxon>
        <taxon>Bacteroidota</taxon>
        <taxon>Bacteroidia</taxon>
        <taxon>Bacteroidales</taxon>
        <taxon>Rikenellaceae</taxon>
        <taxon>Alistipes</taxon>
    </lineage>
</organism>
<comment type="cofactor">
    <cofactor evidence="1">
        <name>Zn(2+)</name>
        <dbReference type="ChEBI" id="CHEBI:29105"/>
    </cofactor>
</comment>
<accession>A0ABR7CK61</accession>
<evidence type="ECO:0000256" key="2">
    <source>
        <dbReference type="ARBA" id="ARBA00004196"/>
    </source>
</evidence>
<dbReference type="PANTHER" id="PTHR21666">
    <property type="entry name" value="PEPTIDASE-RELATED"/>
    <property type="match status" value="1"/>
</dbReference>
<reference evidence="11 12" key="1">
    <citation type="submission" date="2020-08" db="EMBL/GenBank/DDBJ databases">
        <title>Genome public.</title>
        <authorList>
            <person name="Liu C."/>
            <person name="Sun Q."/>
        </authorList>
    </citation>
    <scope>NUCLEOTIDE SEQUENCE [LARGE SCALE GENOMIC DNA]</scope>
    <source>
        <strain evidence="11 12">New-7</strain>
    </source>
</reference>
<dbReference type="Proteomes" id="UP000636891">
    <property type="component" value="Unassembled WGS sequence"/>
</dbReference>
<gene>
    <name evidence="11" type="ORF">H8S08_03365</name>
</gene>
<evidence type="ECO:0000313" key="11">
    <source>
        <dbReference type="EMBL" id="MBC5616058.1"/>
    </source>
</evidence>
<evidence type="ECO:0000256" key="7">
    <source>
        <dbReference type="ARBA" id="ARBA00023049"/>
    </source>
</evidence>
<dbReference type="SUPFAM" id="SSF51261">
    <property type="entry name" value="Duplicated hybrid motif"/>
    <property type="match status" value="1"/>
</dbReference>
<evidence type="ECO:0000259" key="9">
    <source>
        <dbReference type="Pfam" id="PF01551"/>
    </source>
</evidence>
<evidence type="ECO:0000259" key="10">
    <source>
        <dbReference type="Pfam" id="PF19425"/>
    </source>
</evidence>
<evidence type="ECO:0000256" key="8">
    <source>
        <dbReference type="SAM" id="MobiDB-lite"/>
    </source>
</evidence>
<keyword evidence="4" id="KW-0479">Metal-binding</keyword>
<evidence type="ECO:0000313" key="12">
    <source>
        <dbReference type="Proteomes" id="UP000636891"/>
    </source>
</evidence>
<dbReference type="Pfam" id="PF01551">
    <property type="entry name" value="Peptidase_M23"/>
    <property type="match status" value="1"/>
</dbReference>
<keyword evidence="3" id="KW-0645">Protease</keyword>
<dbReference type="InterPro" id="IPR050570">
    <property type="entry name" value="Cell_wall_metabolism_enzyme"/>
</dbReference>
<dbReference type="Gene3D" id="2.70.70.10">
    <property type="entry name" value="Glucose Permease (Domain IIA)"/>
    <property type="match status" value="1"/>
</dbReference>
<comment type="subcellular location">
    <subcellularLocation>
        <location evidence="2">Cell envelope</location>
    </subcellularLocation>
</comment>
<dbReference type="EMBL" id="JACOOK010000001">
    <property type="protein sequence ID" value="MBC5616058.1"/>
    <property type="molecule type" value="Genomic_DNA"/>
</dbReference>
<evidence type="ECO:0000256" key="6">
    <source>
        <dbReference type="ARBA" id="ARBA00022833"/>
    </source>
</evidence>
<keyword evidence="6" id="KW-0862">Zinc</keyword>